<name>A0A5N7MKX5_9HYPH</name>
<dbReference type="OrthoDB" id="8237717at2"/>
<dbReference type="Proteomes" id="UP000403266">
    <property type="component" value="Unassembled WGS sequence"/>
</dbReference>
<gene>
    <name evidence="2" type="ORF">FS320_20510</name>
</gene>
<dbReference type="RefSeq" id="WP_152713816.1">
    <property type="nucleotide sequence ID" value="NZ_VOSJ01000092.1"/>
</dbReference>
<dbReference type="AlphaFoldDB" id="A0A5N7MKX5"/>
<feature type="signal peptide" evidence="1">
    <location>
        <begin position="1"/>
        <end position="19"/>
    </location>
</feature>
<dbReference type="EMBL" id="VOSK01000092">
    <property type="protein sequence ID" value="MPR27498.1"/>
    <property type="molecule type" value="Genomic_DNA"/>
</dbReference>
<evidence type="ECO:0000256" key="1">
    <source>
        <dbReference type="SAM" id="SignalP"/>
    </source>
</evidence>
<keyword evidence="1" id="KW-0732">Signal</keyword>
<evidence type="ECO:0000313" key="2">
    <source>
        <dbReference type="EMBL" id="MPR27498.1"/>
    </source>
</evidence>
<feature type="chain" id="PRO_5030135522" evidence="1">
    <location>
        <begin position="20"/>
        <end position="201"/>
    </location>
</feature>
<protein>
    <submittedName>
        <fullName evidence="2">Uncharacterized protein</fullName>
    </submittedName>
</protein>
<sequence>MRGILFAAIAVFFATQALGQTPPPSPGPFGLTWGVTKAEVEGLGVQLSEVPQDNGWGKAFTARNLPKALGDMESAVLAFGYDDKLWRVGAVSKSWENDAYGSRAVARFDELKGLLSERYGSGEPVMKRPANEFYEKPDNFTYSLFLNERIHAWGWENADMDIEVSLRATNMSTIYYLLIYEYKPLRASVQKSKKSQEKDAI</sequence>
<evidence type="ECO:0000313" key="3">
    <source>
        <dbReference type="Proteomes" id="UP000403266"/>
    </source>
</evidence>
<organism evidence="2 3">
    <name type="scientific">Microvirga tunisiensis</name>
    <dbReference type="NCBI Taxonomy" id="2108360"/>
    <lineage>
        <taxon>Bacteria</taxon>
        <taxon>Pseudomonadati</taxon>
        <taxon>Pseudomonadota</taxon>
        <taxon>Alphaproteobacteria</taxon>
        <taxon>Hyphomicrobiales</taxon>
        <taxon>Methylobacteriaceae</taxon>
        <taxon>Microvirga</taxon>
    </lineage>
</organism>
<proteinExistence type="predicted"/>
<accession>A0A5N7MKX5</accession>
<comment type="caution">
    <text evidence="2">The sequence shown here is derived from an EMBL/GenBank/DDBJ whole genome shotgun (WGS) entry which is preliminary data.</text>
</comment>
<keyword evidence="3" id="KW-1185">Reference proteome</keyword>
<reference evidence="2 3" key="1">
    <citation type="journal article" date="2019" name="Syst. Appl. Microbiol.">
        <title>Microvirga tunisiensis sp. nov., a root nodule symbiotic bacterium isolated from Lupinus micranthus and L. luteus grown in Northern Tunisia.</title>
        <authorList>
            <person name="Msaddak A."/>
            <person name="Rejili M."/>
            <person name="Duran D."/>
            <person name="Mars M."/>
            <person name="Palacios J.M."/>
            <person name="Ruiz-Argueso T."/>
            <person name="Rey L."/>
            <person name="Imperial J."/>
        </authorList>
    </citation>
    <scope>NUCLEOTIDE SEQUENCE [LARGE SCALE GENOMIC DNA]</scope>
    <source>
        <strain evidence="2 3">Lmie10</strain>
    </source>
</reference>